<feature type="disulfide bond" evidence="5">
    <location>
        <begin position="711"/>
        <end position="738"/>
    </location>
</feature>
<dbReference type="Gene3D" id="2.10.25.10">
    <property type="entry name" value="Laminin"/>
    <property type="match status" value="5"/>
</dbReference>
<dbReference type="FunFam" id="2.10.25.10:FF:000037">
    <property type="entry name" value="Signal peptide, CUB domain and EGF-like domain-containing 2"/>
    <property type="match status" value="1"/>
</dbReference>
<feature type="domain" description="Sushi" evidence="6">
    <location>
        <begin position="513"/>
        <end position="569"/>
    </location>
</feature>
<feature type="domain" description="Sushi" evidence="6">
    <location>
        <begin position="399"/>
        <end position="455"/>
    </location>
</feature>
<reference evidence="8" key="2">
    <citation type="submission" date="2025-08" db="UniProtKB">
        <authorList>
            <consortium name="RefSeq"/>
        </authorList>
    </citation>
    <scope>IDENTIFICATION</scope>
    <source>
        <strain evidence="8">S238N-H82</strain>
        <tissue evidence="8">Testes</tissue>
    </source>
</reference>
<dbReference type="PROSITE" id="PS01187">
    <property type="entry name" value="EGF_CA"/>
    <property type="match status" value="1"/>
</dbReference>
<keyword evidence="2" id="KW-0732">Signal</keyword>
<evidence type="ECO:0000256" key="2">
    <source>
        <dbReference type="ARBA" id="ARBA00022729"/>
    </source>
</evidence>
<dbReference type="GO" id="GO:0005509">
    <property type="term" value="F:calcium ion binding"/>
    <property type="evidence" value="ECO:0007669"/>
    <property type="project" value="InterPro"/>
</dbReference>
<keyword evidence="4 5" id="KW-1015">Disulfide bond</keyword>
<feature type="domain" description="Sushi" evidence="6">
    <location>
        <begin position="570"/>
        <end position="626"/>
    </location>
</feature>
<dbReference type="Pfam" id="PF07645">
    <property type="entry name" value="EGF_CA"/>
    <property type="match status" value="2"/>
</dbReference>
<feature type="disulfide bond" evidence="5">
    <location>
        <begin position="483"/>
        <end position="510"/>
    </location>
</feature>
<dbReference type="InterPro" id="IPR000152">
    <property type="entry name" value="EGF-type_Asp/Asn_hydroxyl_site"/>
</dbReference>
<feature type="disulfide bond" evidence="5">
    <location>
        <begin position="292"/>
        <end position="319"/>
    </location>
</feature>
<dbReference type="SUPFAM" id="SSF57535">
    <property type="entry name" value="Complement control module/SCR domain"/>
    <property type="match status" value="9"/>
</dbReference>
<dbReference type="PANTHER" id="PTHR45656:SF4">
    <property type="entry name" value="PROTEIN CBR-CLEC-78"/>
    <property type="match status" value="1"/>
</dbReference>
<evidence type="ECO:0000313" key="8">
    <source>
        <dbReference type="RefSeq" id="XP_035662455.1"/>
    </source>
</evidence>
<gene>
    <name evidence="8" type="primary">LOC118406502</name>
</gene>
<dbReference type="SMART" id="SM00179">
    <property type="entry name" value="EGF_CA"/>
    <property type="match status" value="5"/>
</dbReference>
<feature type="domain" description="Sushi" evidence="6">
    <location>
        <begin position="265"/>
        <end position="321"/>
    </location>
</feature>
<proteinExistence type="predicted"/>
<evidence type="ECO:0000256" key="5">
    <source>
        <dbReference type="PROSITE-ProRule" id="PRU00302"/>
    </source>
</evidence>
<keyword evidence="5" id="KW-0768">Sushi</keyword>
<dbReference type="InterPro" id="IPR000742">
    <property type="entry name" value="EGF"/>
</dbReference>
<sequence>MDVRTWFAQPDGAKLNFCVAIVMKNVWGTDQWYDESCTERATRSFICKRAAERVNRSGDTNECASGNGGCAQTCTNYIGSFQCSCGVGYNLNWDGKSCDDVNECASANGGCAQTCTNNFGSFYCSCGTGYNLNFNGLSCDDVNECNSANGGCAQTCTNNIGTFQCSCGVGYSLNGNGLSCDDVNECNSANGGCAQTCTNNIGSFQCSCGTGYNLNANGLLCDDVDECASANGGCDQTCTNDIGSFQCSCAFGYNLNGDGLACDRVECPLLTAPTNGVMTGSNFYQDVASFTCDSGYYLDGNSAINCQADATWSGAVPTCPPVPCPVLTAPVNGAMTGSHFYQDVAAFTCDSGYYLDGNSAITCQADATWTKECPLLTAPSNGAMTGTNFYQDVVEFTSKECPLLTAPSNGAMTGTNFYQDVVEFTCNAGYDLVGISALTCQADATWNGTAPTCTPVECPVLTAPVNGSISGSNFYQDWVQFWCIPGYEIEGSSTLACQVDATWSGSVPMCKRVQCPLLEAPANGVKTGSNFYQDVVTFTCYTGYDLVGTSSLTCLADATWNGNVSTCTRVQCPLLTAPVNGVMSGNNFFQDIVRFTCDAGYDRVGTSSLTCQADHTWNGMVPTCTRVQCPLLTAPENGGMTGQHFYQDVIQFTCHTGYELIGSSNLTCGADRTWDGIAPSCTRIECPVLIAPVNGGMTGFNFFQDVVVFSCDSGYDLVGTVSLTCQADRTWDGVAPTCTRVQCPMLSSPLNGDLTGPNFYMDTVLFTCNLGYELIGHSSSTCQADQSWNKNVPSCNGRVFTNIAVR</sequence>
<dbReference type="Pfam" id="PF00084">
    <property type="entry name" value="Sushi"/>
    <property type="match status" value="9"/>
</dbReference>
<evidence type="ECO:0000259" key="6">
    <source>
        <dbReference type="PROSITE" id="PS50923"/>
    </source>
</evidence>
<protein>
    <submittedName>
        <fullName evidence="8">CUB and sushi domain-containing protein 1-like</fullName>
    </submittedName>
</protein>
<feature type="disulfide bond" evidence="5">
    <location>
        <begin position="540"/>
        <end position="567"/>
    </location>
</feature>
<evidence type="ECO:0000256" key="4">
    <source>
        <dbReference type="ARBA" id="ARBA00023157"/>
    </source>
</evidence>
<feature type="disulfide bond" evidence="5">
    <location>
        <begin position="654"/>
        <end position="681"/>
    </location>
</feature>
<feature type="domain" description="Sushi" evidence="6">
    <location>
        <begin position="627"/>
        <end position="683"/>
    </location>
</feature>
<dbReference type="InterPro" id="IPR018097">
    <property type="entry name" value="EGF_Ca-bd_CS"/>
</dbReference>
<comment type="caution">
    <text evidence="5">Lacks conserved residue(s) required for the propagation of feature annotation.</text>
</comment>
<dbReference type="InterPro" id="IPR026823">
    <property type="entry name" value="cEGF"/>
</dbReference>
<dbReference type="PROSITE" id="PS00010">
    <property type="entry name" value="ASX_HYDROXYL"/>
    <property type="match status" value="1"/>
</dbReference>
<dbReference type="KEGG" id="bfo:118406502"/>
<dbReference type="InterPro" id="IPR051277">
    <property type="entry name" value="SEZ6_CSMD_C4BPB_Regulators"/>
</dbReference>
<keyword evidence="7" id="KW-1185">Reference proteome</keyword>
<feature type="domain" description="Sushi" evidence="6">
    <location>
        <begin position="741"/>
        <end position="797"/>
    </location>
</feature>
<dbReference type="InterPro" id="IPR001881">
    <property type="entry name" value="EGF-like_Ca-bd_dom"/>
</dbReference>
<reference evidence="7" key="1">
    <citation type="journal article" date="2020" name="Nat. Ecol. Evol.">
        <title>Deeply conserved synteny resolves early events in vertebrate evolution.</title>
        <authorList>
            <person name="Simakov O."/>
            <person name="Marletaz F."/>
            <person name="Yue J.X."/>
            <person name="O'Connell B."/>
            <person name="Jenkins J."/>
            <person name="Brandt A."/>
            <person name="Calef R."/>
            <person name="Tung C.H."/>
            <person name="Huang T.K."/>
            <person name="Schmutz J."/>
            <person name="Satoh N."/>
            <person name="Yu J.K."/>
            <person name="Putnam N.H."/>
            <person name="Green R.E."/>
            <person name="Rokhsar D.S."/>
        </authorList>
    </citation>
    <scope>NUCLEOTIDE SEQUENCE [LARGE SCALE GENOMIC DNA]</scope>
    <source>
        <strain evidence="7">S238N-H82</strain>
    </source>
</reference>
<dbReference type="InterPro" id="IPR009030">
    <property type="entry name" value="Growth_fac_rcpt_cys_sf"/>
</dbReference>
<dbReference type="Pfam" id="PF12662">
    <property type="entry name" value="cEGF"/>
    <property type="match status" value="1"/>
</dbReference>
<dbReference type="CDD" id="cd00033">
    <property type="entry name" value="CCP"/>
    <property type="match status" value="9"/>
</dbReference>
<dbReference type="RefSeq" id="XP_035662455.1">
    <property type="nucleotide sequence ID" value="XM_035806562.1"/>
</dbReference>
<dbReference type="CDD" id="cd00054">
    <property type="entry name" value="EGF_CA"/>
    <property type="match status" value="1"/>
</dbReference>
<dbReference type="Pfam" id="PF14670">
    <property type="entry name" value="FXa_inhibition"/>
    <property type="match status" value="1"/>
</dbReference>
<keyword evidence="3" id="KW-0677">Repeat</keyword>
<dbReference type="PROSITE" id="PS01186">
    <property type="entry name" value="EGF_2"/>
    <property type="match status" value="5"/>
</dbReference>
<dbReference type="Gene3D" id="2.10.70.10">
    <property type="entry name" value="Complement Module, domain 1"/>
    <property type="match status" value="9"/>
</dbReference>
<dbReference type="SUPFAM" id="SSF57184">
    <property type="entry name" value="Growth factor receptor domain"/>
    <property type="match status" value="2"/>
</dbReference>
<dbReference type="GeneID" id="118406502"/>
<feature type="domain" description="Sushi" evidence="6">
    <location>
        <begin position="684"/>
        <end position="740"/>
    </location>
</feature>
<feature type="domain" description="Sushi" evidence="6">
    <location>
        <begin position="322"/>
        <end position="378"/>
    </location>
</feature>
<dbReference type="FunFam" id="2.10.25.10:FF:000240">
    <property type="entry name" value="Vitamin K-dependent protein S"/>
    <property type="match status" value="3"/>
</dbReference>
<dbReference type="OrthoDB" id="406096at2759"/>
<dbReference type="InterPro" id="IPR049883">
    <property type="entry name" value="NOTCH1_EGF-like"/>
</dbReference>
<dbReference type="PROSITE" id="PS50923">
    <property type="entry name" value="SUSHI"/>
    <property type="match status" value="9"/>
</dbReference>
<dbReference type="SMART" id="SM00032">
    <property type="entry name" value="CCP"/>
    <property type="match status" value="9"/>
</dbReference>
<evidence type="ECO:0000256" key="3">
    <source>
        <dbReference type="ARBA" id="ARBA00022737"/>
    </source>
</evidence>
<evidence type="ECO:0000313" key="7">
    <source>
        <dbReference type="Proteomes" id="UP000001554"/>
    </source>
</evidence>
<keyword evidence="1" id="KW-0245">EGF-like domain</keyword>
<name>A0A9J7HMT6_BRAFL</name>
<dbReference type="AlphaFoldDB" id="A0A9J7HMT6"/>
<feature type="disulfide bond" evidence="5">
    <location>
        <begin position="597"/>
        <end position="624"/>
    </location>
</feature>
<dbReference type="PANTHER" id="PTHR45656">
    <property type="entry name" value="PROTEIN CBR-CLEC-78"/>
    <property type="match status" value="1"/>
</dbReference>
<feature type="domain" description="Sushi" evidence="6">
    <location>
        <begin position="456"/>
        <end position="512"/>
    </location>
</feature>
<dbReference type="InterPro" id="IPR035976">
    <property type="entry name" value="Sushi/SCR/CCP_sf"/>
</dbReference>
<evidence type="ECO:0000256" key="1">
    <source>
        <dbReference type="ARBA" id="ARBA00022536"/>
    </source>
</evidence>
<accession>A0A9J7HMT6</accession>
<dbReference type="Proteomes" id="UP000001554">
    <property type="component" value="Chromosome 19"/>
</dbReference>
<dbReference type="SMART" id="SM00181">
    <property type="entry name" value="EGF"/>
    <property type="match status" value="5"/>
</dbReference>
<organism evidence="7 8">
    <name type="scientific">Branchiostoma floridae</name>
    <name type="common">Florida lancelet</name>
    <name type="synonym">Amphioxus</name>
    <dbReference type="NCBI Taxonomy" id="7739"/>
    <lineage>
        <taxon>Eukaryota</taxon>
        <taxon>Metazoa</taxon>
        <taxon>Chordata</taxon>
        <taxon>Cephalochordata</taxon>
        <taxon>Leptocardii</taxon>
        <taxon>Amphioxiformes</taxon>
        <taxon>Branchiostomatidae</taxon>
        <taxon>Branchiostoma</taxon>
    </lineage>
</organism>
<dbReference type="InterPro" id="IPR000436">
    <property type="entry name" value="Sushi_SCR_CCP_dom"/>
</dbReference>
<feature type="disulfide bond" evidence="5">
    <location>
        <begin position="768"/>
        <end position="795"/>
    </location>
</feature>
<dbReference type="OMA" id="NSAINCQ"/>
<feature type="disulfide bond" evidence="5">
    <location>
        <begin position="426"/>
        <end position="453"/>
    </location>
</feature>